<feature type="coiled-coil region" evidence="8">
    <location>
        <begin position="325"/>
        <end position="360"/>
    </location>
</feature>
<feature type="domain" description="OTU" evidence="9">
    <location>
        <begin position="68"/>
        <end position="269"/>
    </location>
</feature>
<name>A0A6J8C2V7_MYTCO</name>
<dbReference type="InterPro" id="IPR038765">
    <property type="entry name" value="Papain-like_cys_pep_sf"/>
</dbReference>
<evidence type="ECO:0000256" key="1">
    <source>
        <dbReference type="ARBA" id="ARBA00000707"/>
    </source>
</evidence>
<evidence type="ECO:0000256" key="4">
    <source>
        <dbReference type="ARBA" id="ARBA00022670"/>
    </source>
</evidence>
<dbReference type="PANTHER" id="PTHR12931">
    <property type="entry name" value="UBIQUITIN THIOLESTERASE PROTEIN OTUB"/>
    <property type="match status" value="1"/>
</dbReference>
<proteinExistence type="inferred from homology"/>
<keyword evidence="11" id="KW-1185">Reference proteome</keyword>
<dbReference type="GO" id="GO:0005634">
    <property type="term" value="C:nucleus"/>
    <property type="evidence" value="ECO:0007669"/>
    <property type="project" value="TreeGrafter"/>
</dbReference>
<keyword evidence="5" id="KW-0833">Ubl conjugation pathway</keyword>
<dbReference type="GO" id="GO:0043130">
    <property type="term" value="F:ubiquitin binding"/>
    <property type="evidence" value="ECO:0007669"/>
    <property type="project" value="TreeGrafter"/>
</dbReference>
<dbReference type="GO" id="GO:0006508">
    <property type="term" value="P:proteolysis"/>
    <property type="evidence" value="ECO:0007669"/>
    <property type="project" value="UniProtKB-KW"/>
</dbReference>
<dbReference type="Gene3D" id="1.20.1300.20">
    <property type="entry name" value="Peptidase C65 Otubain, subdomain 2"/>
    <property type="match status" value="1"/>
</dbReference>
<comment type="catalytic activity">
    <reaction evidence="1">
        <text>Thiol-dependent hydrolysis of ester, thioester, amide, peptide and isopeptide bonds formed by the C-terminal Gly of ubiquitin (a 76-residue protein attached to proteins as an intracellular targeting signal).</text>
        <dbReference type="EC" id="3.4.19.12"/>
    </reaction>
</comment>
<dbReference type="AlphaFoldDB" id="A0A6J8C2V7"/>
<keyword evidence="8" id="KW-0175">Coiled coil</keyword>
<dbReference type="PANTHER" id="PTHR12931:SF15">
    <property type="entry name" value="UBIQUITIN THIOESTERASE OTUBAIN-LIKE"/>
    <property type="match status" value="1"/>
</dbReference>
<protein>
    <recommendedName>
        <fullName evidence="3">ubiquitinyl hydrolase 1</fullName>
        <ecNumber evidence="3">3.4.19.12</ecNumber>
    </recommendedName>
</protein>
<evidence type="ECO:0000313" key="11">
    <source>
        <dbReference type="Proteomes" id="UP000507470"/>
    </source>
</evidence>
<dbReference type="GO" id="GO:0071108">
    <property type="term" value="P:protein K48-linked deubiquitination"/>
    <property type="evidence" value="ECO:0007669"/>
    <property type="project" value="TreeGrafter"/>
</dbReference>
<evidence type="ECO:0000256" key="5">
    <source>
        <dbReference type="ARBA" id="ARBA00022786"/>
    </source>
</evidence>
<dbReference type="Gene3D" id="3.30.200.60">
    <property type="entry name" value="Peptidase C65 Otubain, subdomain 1"/>
    <property type="match status" value="1"/>
</dbReference>
<sequence>MADDFQFDPELNYDEATLEQQRQIEKDIADAQPLISDRIGLDQIIKEYSAGEDQVFVRKIEEMKSTYKCVRKTRADGNCFFRAYGYACFENFLSDKADYKRFHEVCDKTKDDLIKLGFPQFTIEDFHNNFMEAVGKLETIDQEELISMFNDQGLSDYLVVYLRLVVSGLLQKEHEFYANFIEGYATVKDFCGHEVEPMGKESDHIHITALTQALGVPVQVLYMDHSEGKLTITKVHEQRIAENPLKNVVGHVNKDPVQNSEHNGSIYDRETKKVEKKKKRDIIKEEKYERKKPKEEEKIVQKQYKAIDKSIKKYTKDVKSKWKKEEKRRKQMKKMEKKAQKMLEKEMKTIEKESVKDENQKQVQAIDVVQERRNGFNGFTVETKERTEKIEDKNKMT</sequence>
<accession>A0A6J8C2V7</accession>
<dbReference type="InterPro" id="IPR019400">
    <property type="entry name" value="Peptidase_C65_otubain"/>
</dbReference>
<evidence type="ECO:0000256" key="3">
    <source>
        <dbReference type="ARBA" id="ARBA00012759"/>
    </source>
</evidence>
<keyword evidence="4" id="KW-0645">Protease</keyword>
<dbReference type="FunFam" id="1.20.1300.20:FF:000001">
    <property type="entry name" value="Ubiquitin thioesterase OTUB1"/>
    <property type="match status" value="1"/>
</dbReference>
<evidence type="ECO:0000256" key="6">
    <source>
        <dbReference type="ARBA" id="ARBA00022801"/>
    </source>
</evidence>
<dbReference type="EMBL" id="CACVKT020004598">
    <property type="protein sequence ID" value="CAC5390738.1"/>
    <property type="molecule type" value="Genomic_DNA"/>
</dbReference>
<evidence type="ECO:0000259" key="9">
    <source>
        <dbReference type="PROSITE" id="PS50802"/>
    </source>
</evidence>
<keyword evidence="7" id="KW-0788">Thiol protease</keyword>
<dbReference type="InterPro" id="IPR003323">
    <property type="entry name" value="OTU_dom"/>
</dbReference>
<reference evidence="10 11" key="1">
    <citation type="submission" date="2020-06" db="EMBL/GenBank/DDBJ databases">
        <authorList>
            <person name="Li R."/>
            <person name="Bekaert M."/>
        </authorList>
    </citation>
    <scope>NUCLEOTIDE SEQUENCE [LARGE SCALE GENOMIC DNA]</scope>
    <source>
        <strain evidence="11">wild</strain>
    </source>
</reference>
<dbReference type="Proteomes" id="UP000507470">
    <property type="component" value="Unassembled WGS sequence"/>
</dbReference>
<dbReference type="SUPFAM" id="SSF54001">
    <property type="entry name" value="Cysteine proteinases"/>
    <property type="match status" value="1"/>
</dbReference>
<dbReference type="GO" id="GO:0004843">
    <property type="term" value="F:cysteine-type deubiquitinase activity"/>
    <property type="evidence" value="ECO:0007669"/>
    <property type="project" value="UniProtKB-EC"/>
</dbReference>
<comment type="similarity">
    <text evidence="2">Belongs to the peptidase C65 family.</text>
</comment>
<keyword evidence="6 10" id="KW-0378">Hydrolase</keyword>
<dbReference type="InterPro" id="IPR042467">
    <property type="entry name" value="Peptidase_C65_otubain_sub2"/>
</dbReference>
<evidence type="ECO:0000313" key="10">
    <source>
        <dbReference type="EMBL" id="CAC5390738.1"/>
    </source>
</evidence>
<dbReference type="InterPro" id="IPR042468">
    <property type="entry name" value="Peptidase_C65_otubain_sub1"/>
</dbReference>
<evidence type="ECO:0000256" key="2">
    <source>
        <dbReference type="ARBA" id="ARBA00006579"/>
    </source>
</evidence>
<dbReference type="Pfam" id="PF10275">
    <property type="entry name" value="Peptidase_C65"/>
    <property type="match status" value="1"/>
</dbReference>
<evidence type="ECO:0000256" key="7">
    <source>
        <dbReference type="ARBA" id="ARBA00022807"/>
    </source>
</evidence>
<dbReference type="PROSITE" id="PS50802">
    <property type="entry name" value="OTU"/>
    <property type="match status" value="1"/>
</dbReference>
<gene>
    <name evidence="10" type="ORF">MCOR_25816</name>
</gene>
<dbReference type="EC" id="3.4.19.12" evidence="3"/>
<evidence type="ECO:0000256" key="8">
    <source>
        <dbReference type="SAM" id="Coils"/>
    </source>
</evidence>
<organism evidence="10 11">
    <name type="scientific">Mytilus coruscus</name>
    <name type="common">Sea mussel</name>
    <dbReference type="NCBI Taxonomy" id="42192"/>
    <lineage>
        <taxon>Eukaryota</taxon>
        <taxon>Metazoa</taxon>
        <taxon>Spiralia</taxon>
        <taxon>Lophotrochozoa</taxon>
        <taxon>Mollusca</taxon>
        <taxon>Bivalvia</taxon>
        <taxon>Autobranchia</taxon>
        <taxon>Pteriomorphia</taxon>
        <taxon>Mytilida</taxon>
        <taxon>Mytiloidea</taxon>
        <taxon>Mytilidae</taxon>
        <taxon>Mytilinae</taxon>
        <taxon>Mytilus</taxon>
    </lineage>
</organism>
<dbReference type="OrthoDB" id="18915at2759"/>